<evidence type="ECO:0000313" key="2">
    <source>
        <dbReference type="EMBL" id="KAE7997549.1"/>
    </source>
</evidence>
<keyword evidence="3" id="KW-1185">Reference proteome</keyword>
<gene>
    <name evidence="2" type="ORF">FH972_002175</name>
</gene>
<evidence type="ECO:0000256" key="1">
    <source>
        <dbReference type="SAM" id="MobiDB-lite"/>
    </source>
</evidence>
<proteinExistence type="predicted"/>
<evidence type="ECO:0000313" key="3">
    <source>
        <dbReference type="Proteomes" id="UP000327013"/>
    </source>
</evidence>
<organism evidence="2 3">
    <name type="scientific">Carpinus fangiana</name>
    <dbReference type="NCBI Taxonomy" id="176857"/>
    <lineage>
        <taxon>Eukaryota</taxon>
        <taxon>Viridiplantae</taxon>
        <taxon>Streptophyta</taxon>
        <taxon>Embryophyta</taxon>
        <taxon>Tracheophyta</taxon>
        <taxon>Spermatophyta</taxon>
        <taxon>Magnoliopsida</taxon>
        <taxon>eudicotyledons</taxon>
        <taxon>Gunneridae</taxon>
        <taxon>Pentapetalae</taxon>
        <taxon>rosids</taxon>
        <taxon>fabids</taxon>
        <taxon>Fagales</taxon>
        <taxon>Betulaceae</taxon>
        <taxon>Carpinus</taxon>
    </lineage>
</organism>
<protein>
    <submittedName>
        <fullName evidence="2">Uncharacterized protein</fullName>
    </submittedName>
</protein>
<name>A0A5N6QFY0_9ROSI</name>
<reference evidence="2 3" key="1">
    <citation type="submission" date="2019-06" db="EMBL/GenBank/DDBJ databases">
        <title>A chromosomal-level reference genome of Carpinus fangiana (Coryloideae, Betulaceae).</title>
        <authorList>
            <person name="Yang X."/>
            <person name="Wang Z."/>
            <person name="Zhang L."/>
            <person name="Hao G."/>
            <person name="Liu J."/>
            <person name="Yang Y."/>
        </authorList>
    </citation>
    <scope>NUCLEOTIDE SEQUENCE [LARGE SCALE GENOMIC DNA]</scope>
    <source>
        <strain evidence="2">Cfa_2016G</strain>
        <tissue evidence="2">Leaf</tissue>
    </source>
</reference>
<accession>A0A5N6QFY0</accession>
<dbReference type="EMBL" id="CM017321">
    <property type="protein sequence ID" value="KAE7997549.1"/>
    <property type="molecule type" value="Genomic_DNA"/>
</dbReference>
<sequence>MSGTSRGGAATGGTAMGGTARGGSARGGAYASSSSNQPIGKQIVTTVKKGIEIMEAKRKRKNPDWKP</sequence>
<dbReference type="AlphaFoldDB" id="A0A5N6QFY0"/>
<dbReference type="Proteomes" id="UP000327013">
    <property type="component" value="Chromosome 1"/>
</dbReference>
<feature type="compositionally biased region" description="Gly residues" evidence="1">
    <location>
        <begin position="1"/>
        <end position="26"/>
    </location>
</feature>
<feature type="region of interest" description="Disordered" evidence="1">
    <location>
        <begin position="1"/>
        <end position="43"/>
    </location>
</feature>